<proteinExistence type="predicted"/>
<organism evidence="2 3">
    <name type="scientific">Branchiostoma lanceolatum</name>
    <name type="common">Common lancelet</name>
    <name type="synonym">Amphioxus lanceolatum</name>
    <dbReference type="NCBI Taxonomy" id="7740"/>
    <lineage>
        <taxon>Eukaryota</taxon>
        <taxon>Metazoa</taxon>
        <taxon>Chordata</taxon>
        <taxon>Cephalochordata</taxon>
        <taxon>Leptocardii</taxon>
        <taxon>Amphioxiformes</taxon>
        <taxon>Branchiostomatidae</taxon>
        <taxon>Branchiostoma</taxon>
    </lineage>
</organism>
<dbReference type="Proteomes" id="UP000838412">
    <property type="component" value="Chromosome 8"/>
</dbReference>
<dbReference type="EMBL" id="OV696693">
    <property type="protein sequence ID" value="CAH1271275.1"/>
    <property type="molecule type" value="Genomic_DNA"/>
</dbReference>
<evidence type="ECO:0000313" key="3">
    <source>
        <dbReference type="Proteomes" id="UP000838412"/>
    </source>
</evidence>
<dbReference type="AlphaFoldDB" id="A0A8K0A8H8"/>
<keyword evidence="3" id="KW-1185">Reference proteome</keyword>
<feature type="region of interest" description="Disordered" evidence="1">
    <location>
        <begin position="1"/>
        <end position="33"/>
    </location>
</feature>
<evidence type="ECO:0000256" key="1">
    <source>
        <dbReference type="SAM" id="MobiDB-lite"/>
    </source>
</evidence>
<evidence type="ECO:0000313" key="2">
    <source>
        <dbReference type="EMBL" id="CAH1271275.1"/>
    </source>
</evidence>
<name>A0A8K0A8H8_BRALA</name>
<protein>
    <submittedName>
        <fullName evidence="2">Hypp4614 protein</fullName>
    </submittedName>
</protein>
<sequence>MPSRPGCPASEASLPQTPEEDSGVRNHDHQGQCRYGSDADTVQVFWVCNIPGPNVCRATKRVVQEASFDVTRIG</sequence>
<reference evidence="2" key="1">
    <citation type="submission" date="2022-01" db="EMBL/GenBank/DDBJ databases">
        <authorList>
            <person name="Braso-Vives M."/>
        </authorList>
    </citation>
    <scope>NUCLEOTIDE SEQUENCE</scope>
</reference>
<accession>A0A8K0A8H8</accession>
<feature type="compositionally biased region" description="Basic and acidic residues" evidence="1">
    <location>
        <begin position="22"/>
        <end position="31"/>
    </location>
</feature>
<gene>
    <name evidence="2" type="primary">Hypp4614</name>
    <name evidence="2" type="ORF">BLAG_LOCUS23356</name>
</gene>